<comment type="subcellular location">
    <subcellularLocation>
        <location evidence="1">Cell membrane</location>
    </subcellularLocation>
    <subcellularLocation>
        <location evidence="2">Membrane</location>
        <topology evidence="2">Single-pass type I membrane protein</topology>
    </subcellularLocation>
</comment>
<dbReference type="GO" id="GO:0005524">
    <property type="term" value="F:ATP binding"/>
    <property type="evidence" value="ECO:0007669"/>
    <property type="project" value="UniProtKB-UniRule"/>
</dbReference>
<dbReference type="KEGG" id="zju:107428680"/>
<dbReference type="SUPFAM" id="SSF52047">
    <property type="entry name" value="RNI-like"/>
    <property type="match status" value="1"/>
</dbReference>
<keyword evidence="11" id="KW-0418">Kinase</keyword>
<dbReference type="InterPro" id="IPR001611">
    <property type="entry name" value="Leu-rich_rpt"/>
</dbReference>
<dbReference type="PROSITE" id="PS00109">
    <property type="entry name" value="PROTEIN_KINASE_TYR"/>
    <property type="match status" value="1"/>
</dbReference>
<evidence type="ECO:0000313" key="23">
    <source>
        <dbReference type="RefSeq" id="XP_015894737.3"/>
    </source>
</evidence>
<dbReference type="PANTHER" id="PTHR48053">
    <property type="entry name" value="LEUCINE RICH REPEAT FAMILY PROTEIN, EXPRESSED"/>
    <property type="match status" value="1"/>
</dbReference>
<proteinExistence type="predicted"/>
<dbReference type="InterPro" id="IPR008266">
    <property type="entry name" value="Tyr_kinase_AS"/>
</dbReference>
<evidence type="ECO:0000256" key="3">
    <source>
        <dbReference type="ARBA" id="ARBA00012513"/>
    </source>
</evidence>
<keyword evidence="16" id="KW-0325">Glycoprotein</keyword>
<keyword evidence="9" id="KW-0677">Repeat</keyword>
<feature type="transmembrane region" description="Helical" evidence="20">
    <location>
        <begin position="669"/>
        <end position="692"/>
    </location>
</feature>
<keyword evidence="6" id="KW-0808">Transferase</keyword>
<dbReference type="Proteomes" id="UP001652623">
    <property type="component" value="Chromosome 11"/>
</dbReference>
<sequence>MEPSLKILSTMKIGRLVLYTSAIIIIIVFLAPSSSSEAIAQEGKEMEALLKWKDSLDSPTDSVLHSWSPLHPHNSSTSSSKNSSYNFKIGGGSPCKWFGITCNKAGSVVGINISSSHLQGTLHNFSFSSFPNLLTLDLYNNSLYGSIPSHISELSRLTYLYLGRNHLSGNIPSGIRLLTSLEYLVLDYNEISGSIPQEVGQLKSLVKLFLNKNHLTGSIPVSIGNLTMLSTLELGGNNISGCIPQEIGQLKSLRELSLYETQVTGSIPVSIGNLTMLTLLDLSHNHINGYIPQEVGQLESLVDLSFYDNYLVGSIPASIGKLKNLKFLSLANNNLNGSIPKGLLDNLTELETLQFNSNNLSGFLPENICLNGKLTFFVASYNNFKGSIPKTLRNCSTLAEVSLKCNLLTGNISEEFWICPKLTRIDLSSNTFVGKLTGNWGQCHKLTFFNLSNNKISGELHPGLGKATELRQLDLSSNLLEGRIPNELGRLKFLFELNLNNNTISGQVPAEIGLLPNLEIIELASNKLNGSIPVHLGQCSKLTYLNLRMNRLSGNVPFQIGRLESLRTLDVSHNFLAGGLPEELHNLKMLETFDLSHNMLSGSIPSKFKDMKSLLSIDVSCNQLYGPLPDVKAFTEARAAALQNNKGLCGNNTSLKPCPVRGKKNINPVVISAIVSISGTIIVLLIIAGILFTRPKGDKNVDEPKEIQTEIFFAAWNHDGKRVHEEIVEATENFDPKYCVGVGGNGSVYKTLLSTGQVVAVKKFHEDGGEASKEAFDSETSMLTKVRHKNIIKLFGFCSHTRYSFLVYEFMERESLFKVLRDNVKAKELEWTTRVNIVKGLANAISYLHHGCCPPIIHRDISSKNVLLDAEYEARISDFGSAINFHPGSLNWTSFAGTLGYSAPELSYTMEVNEKSDVYSFGIVTLEVIMGKHPGDLISSLSTSPLAVADKILLKDVLDERLSSPWKHLEDQVVCIAEIAFACLHQIPQLRPTMKQVSQKLSILLPPPLSEPFHAITLEKLFDPEALIY</sequence>
<dbReference type="Pfam" id="PF08263">
    <property type="entry name" value="LRRNT_2"/>
    <property type="match status" value="2"/>
</dbReference>
<dbReference type="Gene3D" id="3.30.200.20">
    <property type="entry name" value="Phosphorylase Kinase, domain 1"/>
    <property type="match status" value="1"/>
</dbReference>
<dbReference type="InterPro" id="IPR000719">
    <property type="entry name" value="Prot_kinase_dom"/>
</dbReference>
<dbReference type="InterPro" id="IPR032675">
    <property type="entry name" value="LRR_dom_sf"/>
</dbReference>
<evidence type="ECO:0000256" key="18">
    <source>
        <dbReference type="ARBA" id="ARBA00048679"/>
    </source>
</evidence>
<evidence type="ECO:0000256" key="17">
    <source>
        <dbReference type="ARBA" id="ARBA00047899"/>
    </source>
</evidence>
<dbReference type="EC" id="2.7.11.1" evidence="3"/>
<evidence type="ECO:0000256" key="2">
    <source>
        <dbReference type="ARBA" id="ARBA00004479"/>
    </source>
</evidence>
<dbReference type="GO" id="GO:0004674">
    <property type="term" value="F:protein serine/threonine kinase activity"/>
    <property type="evidence" value="ECO:0007669"/>
    <property type="project" value="UniProtKB-KW"/>
</dbReference>
<evidence type="ECO:0000256" key="8">
    <source>
        <dbReference type="ARBA" id="ARBA00022729"/>
    </source>
</evidence>
<dbReference type="Gene3D" id="1.10.510.10">
    <property type="entry name" value="Transferase(Phosphotransferase) domain 1"/>
    <property type="match status" value="1"/>
</dbReference>
<dbReference type="InterPro" id="IPR055414">
    <property type="entry name" value="LRR_R13L4/SHOC2-like"/>
</dbReference>
<evidence type="ECO:0000256" key="13">
    <source>
        <dbReference type="ARBA" id="ARBA00022989"/>
    </source>
</evidence>
<organism evidence="22 23">
    <name type="scientific">Ziziphus jujuba</name>
    <name type="common">Chinese jujube</name>
    <name type="synonym">Ziziphus sativa</name>
    <dbReference type="NCBI Taxonomy" id="326968"/>
    <lineage>
        <taxon>Eukaryota</taxon>
        <taxon>Viridiplantae</taxon>
        <taxon>Streptophyta</taxon>
        <taxon>Embryophyta</taxon>
        <taxon>Tracheophyta</taxon>
        <taxon>Spermatophyta</taxon>
        <taxon>Magnoliopsida</taxon>
        <taxon>eudicotyledons</taxon>
        <taxon>Gunneridae</taxon>
        <taxon>Pentapetalae</taxon>
        <taxon>rosids</taxon>
        <taxon>fabids</taxon>
        <taxon>Rosales</taxon>
        <taxon>Rhamnaceae</taxon>
        <taxon>Paliureae</taxon>
        <taxon>Ziziphus</taxon>
    </lineage>
</organism>
<dbReference type="RefSeq" id="XP_015894737.3">
    <property type="nucleotide sequence ID" value="XM_016039251.4"/>
</dbReference>
<evidence type="ECO:0000313" key="22">
    <source>
        <dbReference type="Proteomes" id="UP001652623"/>
    </source>
</evidence>
<evidence type="ECO:0000256" key="1">
    <source>
        <dbReference type="ARBA" id="ARBA00004236"/>
    </source>
</evidence>
<dbReference type="GeneID" id="107428680"/>
<evidence type="ECO:0000256" key="7">
    <source>
        <dbReference type="ARBA" id="ARBA00022692"/>
    </source>
</evidence>
<feature type="binding site" evidence="19">
    <location>
        <position position="763"/>
    </location>
    <ligand>
        <name>ATP</name>
        <dbReference type="ChEBI" id="CHEBI:30616"/>
    </ligand>
</feature>
<protein>
    <recommendedName>
        <fullName evidence="3">non-specific serine/threonine protein kinase</fullName>
        <ecNumber evidence="3">2.7.11.1</ecNumber>
    </recommendedName>
</protein>
<keyword evidence="13 20" id="KW-1133">Transmembrane helix</keyword>
<dbReference type="SUPFAM" id="SSF52058">
    <property type="entry name" value="L domain-like"/>
    <property type="match status" value="1"/>
</dbReference>
<keyword evidence="7 20" id="KW-0812">Transmembrane</keyword>
<evidence type="ECO:0000256" key="15">
    <source>
        <dbReference type="ARBA" id="ARBA00023170"/>
    </source>
</evidence>
<dbReference type="PANTHER" id="PTHR48053:SF142">
    <property type="entry name" value="REPEAT RECEPTOR-LIKE PROTEIN KINASE FAMILY PROTEIN, PUTATIVE-RELATED"/>
    <property type="match status" value="1"/>
</dbReference>
<evidence type="ECO:0000256" key="19">
    <source>
        <dbReference type="PROSITE-ProRule" id="PRU10141"/>
    </source>
</evidence>
<keyword evidence="14 20" id="KW-0472">Membrane</keyword>
<evidence type="ECO:0000259" key="21">
    <source>
        <dbReference type="PROSITE" id="PS50011"/>
    </source>
</evidence>
<keyword evidence="15" id="KW-0675">Receptor</keyword>
<dbReference type="InterPro" id="IPR003591">
    <property type="entry name" value="Leu-rich_rpt_typical-subtyp"/>
</dbReference>
<reference evidence="23" key="1">
    <citation type="submission" date="2025-08" db="UniProtKB">
        <authorList>
            <consortium name="RefSeq"/>
        </authorList>
    </citation>
    <scope>IDENTIFICATION</scope>
    <source>
        <tissue evidence="23">Seedling</tissue>
    </source>
</reference>
<evidence type="ECO:0000256" key="4">
    <source>
        <dbReference type="ARBA" id="ARBA00022527"/>
    </source>
</evidence>
<evidence type="ECO:0000256" key="11">
    <source>
        <dbReference type="ARBA" id="ARBA00022777"/>
    </source>
</evidence>
<dbReference type="InParanoid" id="A0A6P4AGM6"/>
<keyword evidence="10 19" id="KW-0547">Nucleotide-binding</keyword>
<keyword evidence="22" id="KW-1185">Reference proteome</keyword>
<comment type="catalytic activity">
    <reaction evidence="18">
        <text>L-seryl-[protein] + ATP = O-phospho-L-seryl-[protein] + ADP + H(+)</text>
        <dbReference type="Rhea" id="RHEA:17989"/>
        <dbReference type="Rhea" id="RHEA-COMP:9863"/>
        <dbReference type="Rhea" id="RHEA-COMP:11604"/>
        <dbReference type="ChEBI" id="CHEBI:15378"/>
        <dbReference type="ChEBI" id="CHEBI:29999"/>
        <dbReference type="ChEBI" id="CHEBI:30616"/>
        <dbReference type="ChEBI" id="CHEBI:83421"/>
        <dbReference type="ChEBI" id="CHEBI:456216"/>
        <dbReference type="EC" id="2.7.11.1"/>
    </reaction>
</comment>
<dbReference type="Pfam" id="PF00069">
    <property type="entry name" value="Pkinase"/>
    <property type="match status" value="1"/>
</dbReference>
<dbReference type="InterPro" id="IPR017441">
    <property type="entry name" value="Protein_kinase_ATP_BS"/>
</dbReference>
<comment type="catalytic activity">
    <reaction evidence="17">
        <text>L-threonyl-[protein] + ATP = O-phospho-L-threonyl-[protein] + ADP + H(+)</text>
        <dbReference type="Rhea" id="RHEA:46608"/>
        <dbReference type="Rhea" id="RHEA-COMP:11060"/>
        <dbReference type="Rhea" id="RHEA-COMP:11605"/>
        <dbReference type="ChEBI" id="CHEBI:15378"/>
        <dbReference type="ChEBI" id="CHEBI:30013"/>
        <dbReference type="ChEBI" id="CHEBI:30616"/>
        <dbReference type="ChEBI" id="CHEBI:61977"/>
        <dbReference type="ChEBI" id="CHEBI:456216"/>
        <dbReference type="EC" id="2.7.11.1"/>
    </reaction>
</comment>
<evidence type="ECO:0000256" key="9">
    <source>
        <dbReference type="ARBA" id="ARBA00022737"/>
    </source>
</evidence>
<dbReference type="Gene3D" id="3.80.10.10">
    <property type="entry name" value="Ribonuclease Inhibitor"/>
    <property type="match status" value="4"/>
</dbReference>
<dbReference type="InterPro" id="IPR051716">
    <property type="entry name" value="Plant_RL_S/T_kinase"/>
</dbReference>
<evidence type="ECO:0000256" key="20">
    <source>
        <dbReference type="SAM" id="Phobius"/>
    </source>
</evidence>
<dbReference type="Pfam" id="PF00560">
    <property type="entry name" value="LRR_1"/>
    <property type="match status" value="5"/>
</dbReference>
<dbReference type="Pfam" id="PF23598">
    <property type="entry name" value="LRR_14"/>
    <property type="match status" value="1"/>
</dbReference>
<accession>A0A6P4AGM6</accession>
<evidence type="ECO:0000256" key="12">
    <source>
        <dbReference type="ARBA" id="ARBA00022840"/>
    </source>
</evidence>
<dbReference type="SMART" id="SM00369">
    <property type="entry name" value="LRR_TYP"/>
    <property type="match status" value="10"/>
</dbReference>
<evidence type="ECO:0000256" key="14">
    <source>
        <dbReference type="ARBA" id="ARBA00023136"/>
    </source>
</evidence>
<feature type="domain" description="Protein kinase" evidence="21">
    <location>
        <begin position="734"/>
        <end position="1005"/>
    </location>
</feature>
<dbReference type="Pfam" id="PF13855">
    <property type="entry name" value="LRR_8"/>
    <property type="match status" value="1"/>
</dbReference>
<dbReference type="InterPro" id="IPR011009">
    <property type="entry name" value="Kinase-like_dom_sf"/>
</dbReference>
<name>A0A6P4AGM6_ZIZJJ</name>
<dbReference type="PROSITE" id="PS00107">
    <property type="entry name" value="PROTEIN_KINASE_ATP"/>
    <property type="match status" value="1"/>
</dbReference>
<dbReference type="SUPFAM" id="SSF56112">
    <property type="entry name" value="Protein kinase-like (PK-like)"/>
    <property type="match status" value="1"/>
</dbReference>
<dbReference type="InterPro" id="IPR013210">
    <property type="entry name" value="LRR_N_plant-typ"/>
</dbReference>
<keyword evidence="8" id="KW-0732">Signal</keyword>
<gene>
    <name evidence="23" type="primary">LOC107428680</name>
</gene>
<keyword evidence="12 19" id="KW-0067">ATP-binding</keyword>
<dbReference type="GO" id="GO:0005886">
    <property type="term" value="C:plasma membrane"/>
    <property type="evidence" value="ECO:0007669"/>
    <property type="project" value="UniProtKB-SubCell"/>
</dbReference>
<dbReference type="AlphaFoldDB" id="A0A6P4AGM6"/>
<keyword evidence="5" id="KW-0433">Leucine-rich repeat</keyword>
<evidence type="ECO:0000256" key="16">
    <source>
        <dbReference type="ARBA" id="ARBA00023180"/>
    </source>
</evidence>
<keyword evidence="4" id="KW-0723">Serine/threonine-protein kinase</keyword>
<evidence type="ECO:0000256" key="5">
    <source>
        <dbReference type="ARBA" id="ARBA00022614"/>
    </source>
</evidence>
<evidence type="ECO:0000256" key="10">
    <source>
        <dbReference type="ARBA" id="ARBA00022741"/>
    </source>
</evidence>
<dbReference type="PROSITE" id="PS50011">
    <property type="entry name" value="PROTEIN_KINASE_DOM"/>
    <property type="match status" value="1"/>
</dbReference>
<evidence type="ECO:0000256" key="6">
    <source>
        <dbReference type="ARBA" id="ARBA00022679"/>
    </source>
</evidence>